<keyword evidence="2" id="KW-1185">Reference proteome</keyword>
<proteinExistence type="predicted"/>
<gene>
    <name evidence="1" type="ORF">DERYTH_LOCUS22895</name>
</gene>
<comment type="caution">
    <text evidence="1">The sequence shown here is derived from an EMBL/GenBank/DDBJ whole genome shotgun (WGS) entry which is preliminary data.</text>
</comment>
<protein>
    <submittedName>
        <fullName evidence="1">12675_t:CDS:1</fullName>
    </submittedName>
</protein>
<organism evidence="1 2">
    <name type="scientific">Dentiscutata erythropus</name>
    <dbReference type="NCBI Taxonomy" id="1348616"/>
    <lineage>
        <taxon>Eukaryota</taxon>
        <taxon>Fungi</taxon>
        <taxon>Fungi incertae sedis</taxon>
        <taxon>Mucoromycota</taxon>
        <taxon>Glomeromycotina</taxon>
        <taxon>Glomeromycetes</taxon>
        <taxon>Diversisporales</taxon>
        <taxon>Gigasporaceae</taxon>
        <taxon>Dentiscutata</taxon>
    </lineage>
</organism>
<dbReference type="EMBL" id="CAJVPY010033112">
    <property type="protein sequence ID" value="CAG8798545.1"/>
    <property type="molecule type" value="Genomic_DNA"/>
</dbReference>
<feature type="non-terminal residue" evidence="1">
    <location>
        <position position="1"/>
    </location>
</feature>
<feature type="non-terminal residue" evidence="1">
    <location>
        <position position="222"/>
    </location>
</feature>
<dbReference type="AlphaFoldDB" id="A0A9N9JUY0"/>
<reference evidence="1" key="1">
    <citation type="submission" date="2021-06" db="EMBL/GenBank/DDBJ databases">
        <authorList>
            <person name="Kallberg Y."/>
            <person name="Tangrot J."/>
            <person name="Rosling A."/>
        </authorList>
    </citation>
    <scope>NUCLEOTIDE SEQUENCE</scope>
    <source>
        <strain evidence="1">MA453B</strain>
    </source>
</reference>
<sequence length="222" mass="25890">FIQASKLTNENLNLNLPVPLINKQTSDSISINNKQSSNSDIDISESFSPISIPESEYDNGIRRHCRYKCEYQGNNQRKKMMIVEKQCNTRSKRSGYPWVINATCPKKTGIISITFLYLEHRDHLLDPLTKKFDLTHRTLTEPMLADIEFWTTNGNLNLSNAIKRVKAEQNVDCETATLINYLIERKAEDIRWTINWHIDPATNSLVSLFWIMPEQYELYLQY</sequence>
<evidence type="ECO:0000313" key="2">
    <source>
        <dbReference type="Proteomes" id="UP000789405"/>
    </source>
</evidence>
<name>A0A9N9JUY0_9GLOM</name>
<dbReference type="OrthoDB" id="2440346at2759"/>
<dbReference type="Proteomes" id="UP000789405">
    <property type="component" value="Unassembled WGS sequence"/>
</dbReference>
<evidence type="ECO:0000313" key="1">
    <source>
        <dbReference type="EMBL" id="CAG8798545.1"/>
    </source>
</evidence>
<accession>A0A9N9JUY0</accession>